<comment type="caution">
    <text evidence="1">The sequence shown here is derived from an EMBL/GenBank/DDBJ whole genome shotgun (WGS) entry which is preliminary data.</text>
</comment>
<evidence type="ECO:0008006" key="3">
    <source>
        <dbReference type="Google" id="ProtNLM"/>
    </source>
</evidence>
<dbReference type="EMBL" id="JBIRUQ010000002">
    <property type="protein sequence ID" value="MFI1461119.1"/>
    <property type="molecule type" value="Genomic_DNA"/>
</dbReference>
<protein>
    <recommendedName>
        <fullName evidence="3">Tetratricopeptide repeat protein</fullName>
    </recommendedName>
</protein>
<reference evidence="1 2" key="1">
    <citation type="submission" date="2024-10" db="EMBL/GenBank/DDBJ databases">
        <title>The Natural Products Discovery Center: Release of the First 8490 Sequenced Strains for Exploring Actinobacteria Biosynthetic Diversity.</title>
        <authorList>
            <person name="Kalkreuter E."/>
            <person name="Kautsar S.A."/>
            <person name="Yang D."/>
            <person name="Bader C.D."/>
            <person name="Teijaro C.N."/>
            <person name="Fluegel L."/>
            <person name="Davis C.M."/>
            <person name="Simpson J.R."/>
            <person name="Lauterbach L."/>
            <person name="Steele A.D."/>
            <person name="Gui C."/>
            <person name="Meng S."/>
            <person name="Li G."/>
            <person name="Viehrig K."/>
            <person name="Ye F."/>
            <person name="Su P."/>
            <person name="Kiefer A.F."/>
            <person name="Nichols A."/>
            <person name="Cepeda A.J."/>
            <person name="Yan W."/>
            <person name="Fan B."/>
            <person name="Jiang Y."/>
            <person name="Adhikari A."/>
            <person name="Zheng C.-J."/>
            <person name="Schuster L."/>
            <person name="Cowan T.M."/>
            <person name="Smanski M.J."/>
            <person name="Chevrette M.G."/>
            <person name="De Carvalho L.P.S."/>
            <person name="Shen B."/>
        </authorList>
    </citation>
    <scope>NUCLEOTIDE SEQUENCE [LARGE SCALE GENOMIC DNA]</scope>
    <source>
        <strain evidence="1 2">NPDC020568</strain>
    </source>
</reference>
<sequence length="137" mass="15561">METWNETASSAEARGDWDVAISAVSAYAECYSPDHTRHSAHLWHMDLLARAGRLDELATLGETDVHARRHLDRFLFENHRDGHLRQRAQQGDKTALYYLLRLLRQRGEHTAAQQVAAEIDGADEYASHLANRPLTDT</sequence>
<proteinExistence type="predicted"/>
<name>A0ABW7TNB0_9NOCA</name>
<dbReference type="RefSeq" id="WP_051157249.1">
    <property type="nucleotide sequence ID" value="NZ_JBIRUQ010000002.1"/>
</dbReference>
<dbReference type="Proteomes" id="UP001611263">
    <property type="component" value="Unassembled WGS sequence"/>
</dbReference>
<evidence type="ECO:0000313" key="2">
    <source>
        <dbReference type="Proteomes" id="UP001611263"/>
    </source>
</evidence>
<organism evidence="1 2">
    <name type="scientific">Nocardia carnea</name>
    <dbReference type="NCBI Taxonomy" id="37328"/>
    <lineage>
        <taxon>Bacteria</taxon>
        <taxon>Bacillati</taxon>
        <taxon>Actinomycetota</taxon>
        <taxon>Actinomycetes</taxon>
        <taxon>Mycobacteriales</taxon>
        <taxon>Nocardiaceae</taxon>
        <taxon>Nocardia</taxon>
    </lineage>
</organism>
<gene>
    <name evidence="1" type="ORF">ACH4WX_10390</name>
</gene>
<accession>A0ABW7TNB0</accession>
<dbReference type="GeneID" id="93504262"/>
<evidence type="ECO:0000313" key="1">
    <source>
        <dbReference type="EMBL" id="MFI1461119.1"/>
    </source>
</evidence>
<keyword evidence="2" id="KW-1185">Reference proteome</keyword>